<dbReference type="FunFam" id="3.30.565.10:FF:000010">
    <property type="entry name" value="Sensor histidine kinase RcsC"/>
    <property type="match status" value="1"/>
</dbReference>
<comment type="catalytic activity">
    <reaction evidence="1">
        <text>ATP + protein L-histidine = ADP + protein N-phospho-L-histidine.</text>
        <dbReference type="EC" id="2.7.13.3"/>
    </reaction>
</comment>
<dbReference type="InterPro" id="IPR036097">
    <property type="entry name" value="HisK_dim/P_sf"/>
</dbReference>
<protein>
    <recommendedName>
        <fullName evidence="2">histidine kinase</fullName>
        <ecNumber evidence="2">2.7.13.3</ecNumber>
    </recommendedName>
</protein>
<dbReference type="PROSITE" id="PS50110">
    <property type="entry name" value="RESPONSE_REGULATORY"/>
    <property type="match status" value="1"/>
</dbReference>
<evidence type="ECO:0000256" key="4">
    <source>
        <dbReference type="ARBA" id="ARBA00022679"/>
    </source>
</evidence>
<keyword evidence="4" id="KW-0808">Transferase</keyword>
<dbReference type="SMART" id="SM00387">
    <property type="entry name" value="HATPase_c"/>
    <property type="match status" value="1"/>
</dbReference>
<evidence type="ECO:0000256" key="2">
    <source>
        <dbReference type="ARBA" id="ARBA00012438"/>
    </source>
</evidence>
<name>A0A1M6EEJ5_9FLAO</name>
<dbReference type="GO" id="GO:0000155">
    <property type="term" value="F:phosphorelay sensor kinase activity"/>
    <property type="evidence" value="ECO:0007669"/>
    <property type="project" value="InterPro"/>
</dbReference>
<dbReference type="SUPFAM" id="SSF47384">
    <property type="entry name" value="Homodimeric domain of signal transducing histidine kinase"/>
    <property type="match status" value="1"/>
</dbReference>
<dbReference type="InterPro" id="IPR011006">
    <property type="entry name" value="CheY-like_superfamily"/>
</dbReference>
<dbReference type="GO" id="GO:0005886">
    <property type="term" value="C:plasma membrane"/>
    <property type="evidence" value="ECO:0007669"/>
    <property type="project" value="TreeGrafter"/>
</dbReference>
<dbReference type="InterPro" id="IPR003661">
    <property type="entry name" value="HisK_dim/P_dom"/>
</dbReference>
<dbReference type="RefSeq" id="WP_019386541.1">
    <property type="nucleotide sequence ID" value="NZ_ALIH01000002.1"/>
</dbReference>
<dbReference type="GO" id="GO:0009927">
    <property type="term" value="F:histidine phosphotransfer kinase activity"/>
    <property type="evidence" value="ECO:0007669"/>
    <property type="project" value="TreeGrafter"/>
</dbReference>
<dbReference type="PROSITE" id="PS50109">
    <property type="entry name" value="HIS_KIN"/>
    <property type="match status" value="1"/>
</dbReference>
<dbReference type="PRINTS" id="PR00344">
    <property type="entry name" value="BCTRLSENSOR"/>
</dbReference>
<comment type="caution">
    <text evidence="6">Lacks conserved residue(s) required for the propagation of feature annotation.</text>
</comment>
<reference evidence="9 10" key="1">
    <citation type="submission" date="2016-11" db="EMBL/GenBank/DDBJ databases">
        <authorList>
            <person name="Jaros S."/>
            <person name="Januszkiewicz K."/>
            <person name="Wedrychowicz H."/>
        </authorList>
    </citation>
    <scope>NUCLEOTIDE SEQUENCE [LARGE SCALE GENOMIC DNA]</scope>
    <source>
        <strain evidence="9 10">CGMCC 1.12213</strain>
    </source>
</reference>
<dbReference type="AlphaFoldDB" id="A0A1M6EEJ5"/>
<dbReference type="PANTHER" id="PTHR43047">
    <property type="entry name" value="TWO-COMPONENT HISTIDINE PROTEIN KINASE"/>
    <property type="match status" value="1"/>
</dbReference>
<dbReference type="Proteomes" id="UP000184396">
    <property type="component" value="Unassembled WGS sequence"/>
</dbReference>
<dbReference type="Gene3D" id="1.10.287.130">
    <property type="match status" value="1"/>
</dbReference>
<gene>
    <name evidence="9" type="ORF">SAMN05216261_1938</name>
</gene>
<feature type="domain" description="Histidine kinase" evidence="7">
    <location>
        <begin position="141"/>
        <end position="361"/>
    </location>
</feature>
<dbReference type="CDD" id="cd00082">
    <property type="entry name" value="HisKA"/>
    <property type="match status" value="1"/>
</dbReference>
<dbReference type="SMART" id="SM00388">
    <property type="entry name" value="HisKA"/>
    <property type="match status" value="1"/>
</dbReference>
<dbReference type="Gene3D" id="3.30.565.10">
    <property type="entry name" value="Histidine kinase-like ATPase, C-terminal domain"/>
    <property type="match status" value="1"/>
</dbReference>
<dbReference type="InterPro" id="IPR005467">
    <property type="entry name" value="His_kinase_dom"/>
</dbReference>
<dbReference type="eggNOG" id="COG2205">
    <property type="taxonomic scope" value="Bacteria"/>
</dbReference>
<evidence type="ECO:0000313" key="9">
    <source>
        <dbReference type="EMBL" id="SHI83843.1"/>
    </source>
</evidence>
<dbReference type="Pfam" id="PF00512">
    <property type="entry name" value="HisKA"/>
    <property type="match status" value="1"/>
</dbReference>
<sequence>MLKPYLEKYHTNNFQYILVDDSGCVLEVDNPIFPIKVNDKIQDTHPFFEILNNLILIKNECFEFTCINLEFNGKPYVVDLTFRPQNNQENLLIIENLTKHYNNYQLTAQTRNESIINSQILVLKNEYLQEKETFKNNFIANFSHQLRNPITASIIFSDLLNNSDLSTEQKNYINIIQSANKDLKNRIEDILDISKIESGKLILVDKVFNLKELLNEVAIMYEYMANKKGIDFNFKIAENIPEFVEGDQYRLKQILNNLLNNAINNTTKGSITLDISLNYKRAKKVNLHFEITDTGCGINKEHLETIFNRFTNLESDVKIDRGFGLGLSIVKYLITEMDGNIKVESEIDKGSKFICNLSFKTSNYNQSQKEELLNKQLLKLEGRYNVLLVEDSELIQLTILKTLASTGLFYVNIINKGEELIPNIIDKKVDIILLSNTIEGFSAIDLAASVRNLSKEYKKTPIIVLSTQAYKEDIKRFKQNGINNVIIKPFDKKNLLEGIQKYLKKSTD</sequence>
<dbReference type="InterPro" id="IPR036890">
    <property type="entry name" value="HATPase_C_sf"/>
</dbReference>
<dbReference type="EC" id="2.7.13.3" evidence="2"/>
<keyword evidence="3" id="KW-0597">Phosphoprotein</keyword>
<keyword evidence="5 9" id="KW-0418">Kinase</keyword>
<dbReference type="SMART" id="SM00448">
    <property type="entry name" value="REC"/>
    <property type="match status" value="1"/>
</dbReference>
<evidence type="ECO:0000259" key="7">
    <source>
        <dbReference type="PROSITE" id="PS50109"/>
    </source>
</evidence>
<evidence type="ECO:0000256" key="1">
    <source>
        <dbReference type="ARBA" id="ARBA00000085"/>
    </source>
</evidence>
<evidence type="ECO:0000256" key="5">
    <source>
        <dbReference type="ARBA" id="ARBA00022777"/>
    </source>
</evidence>
<dbReference type="Pfam" id="PF02518">
    <property type="entry name" value="HATPase_c"/>
    <property type="match status" value="1"/>
</dbReference>
<dbReference type="Gene3D" id="3.40.50.2300">
    <property type="match status" value="1"/>
</dbReference>
<dbReference type="InterPro" id="IPR001789">
    <property type="entry name" value="Sig_transdc_resp-reg_receiver"/>
</dbReference>
<dbReference type="Pfam" id="PF00072">
    <property type="entry name" value="Response_reg"/>
    <property type="match status" value="1"/>
</dbReference>
<dbReference type="SUPFAM" id="SSF52172">
    <property type="entry name" value="CheY-like"/>
    <property type="match status" value="1"/>
</dbReference>
<dbReference type="OrthoDB" id="9816309at2"/>
<keyword evidence="10" id="KW-1185">Reference proteome</keyword>
<evidence type="ECO:0000313" key="10">
    <source>
        <dbReference type="Proteomes" id="UP000184396"/>
    </source>
</evidence>
<dbReference type="EMBL" id="FQYK01000004">
    <property type="protein sequence ID" value="SHI83843.1"/>
    <property type="molecule type" value="Genomic_DNA"/>
</dbReference>
<accession>A0A1M6EEJ5</accession>
<organism evidence="9 10">
    <name type="scientific">Algibacter luteus</name>
    <dbReference type="NCBI Taxonomy" id="1178825"/>
    <lineage>
        <taxon>Bacteria</taxon>
        <taxon>Pseudomonadati</taxon>
        <taxon>Bacteroidota</taxon>
        <taxon>Flavobacteriia</taxon>
        <taxon>Flavobacteriales</taxon>
        <taxon>Flavobacteriaceae</taxon>
        <taxon>Algibacter</taxon>
    </lineage>
</organism>
<dbReference type="PANTHER" id="PTHR43047:SF72">
    <property type="entry name" value="OSMOSENSING HISTIDINE PROTEIN KINASE SLN1"/>
    <property type="match status" value="1"/>
</dbReference>
<evidence type="ECO:0000256" key="3">
    <source>
        <dbReference type="ARBA" id="ARBA00022553"/>
    </source>
</evidence>
<dbReference type="STRING" id="1178825.SAMN05216261_1938"/>
<feature type="domain" description="Response regulatory" evidence="8">
    <location>
        <begin position="385"/>
        <end position="503"/>
    </location>
</feature>
<dbReference type="InterPro" id="IPR003594">
    <property type="entry name" value="HATPase_dom"/>
</dbReference>
<dbReference type="SUPFAM" id="SSF55874">
    <property type="entry name" value="ATPase domain of HSP90 chaperone/DNA topoisomerase II/histidine kinase"/>
    <property type="match status" value="1"/>
</dbReference>
<proteinExistence type="predicted"/>
<dbReference type="InterPro" id="IPR004358">
    <property type="entry name" value="Sig_transdc_His_kin-like_C"/>
</dbReference>
<evidence type="ECO:0000256" key="6">
    <source>
        <dbReference type="PROSITE-ProRule" id="PRU00169"/>
    </source>
</evidence>
<evidence type="ECO:0000259" key="8">
    <source>
        <dbReference type="PROSITE" id="PS50110"/>
    </source>
</evidence>